<sequence length="1102" mass="121213">MISFRVLPLALMLMTATAPALALPNTSDTRMLTEPALSARHLAFIYAGDVWLANPDGSAPRRLTADPGEKSNPVFSPDGKLLAYSAQVDGNIDVYLLPVEGGVPKRLTWHPGADLAQGFTPDGKAVMFTSPRAAFNNRFRKLFTVPVAGGVETELEVPNAARATWSPDGKQIAYNPFSPAFMQWKHYRGGTNSILWLFDRGDKSVQRIPQPATHANDVDPIWIGDTVYFRSDRDGEFNLYAYDVKTRAVRALTRHTDFPVLNAAASGDGIVYEQAGYLHALDLRSGQARKLTIGVNSDLGLSRPRWVSGAKYIRNAAISPSGARVAYEFRGEIVTIPADKGDVRNLTQTSAAHERSPAWSPDGRSVAYFSDESGEYMLHIRAQDGKSEPRKFKLTGAGFYDNPVWSPDSKKIAYTDNAWTLYVLDVASGAVKKIASEPLYGVNKTLKAAWAPDSRWIAYALNAMTYTRSAYIYSLEQNKSWPVTDGLSDVVNPVFDKSGKYLYFFASTNAGPSNNWFSQQNEDNRVTRTIWMATLRRDLPSPLIKESDEEKGAPATQPAKAEAKADAKADAPPKIDPKTGRDDPKVTVAPVAPIAIDFDGIDTRIVDLPIPAASLSDLEAGEEGKIFFLRETDGKKAIQRFDLKDRKAETLLPEADEFEVSADGKKLLYRLKEAWSMGSAGAKTLTPGEGKIKIEAIEVRAEPRAEWAQIFNEVWRINRDYFYDPGMHGADWNKMRAKYAQFLPELSSRADLNRLVQWLCSELGVGHHRGGGGDYFTDAKPVPVGLLGADYEVSEGRYRFKKVYGGLNWNPALRAPLTEPGLNVKAGEYLLAVDGRALLAPTNLYSAFENTANKAIDITVGPNADGSKSRTITVVPVAMEDALRNRDWIEGNMRKVNAATGGRVAYVYVPNTATLGHTYFKRYFFPQADKDAVIIDERFNGGGSVADYYLEILQKKEIAWWTMRYGADMKTPSASIQGPRAMLIDETAGSGGDLLPWMFRKNQMGPLIGKRTWGGLVGVLGFPTLMDGGFITAPNLAFWTRDGGWGVENEGVAPDIEIDQNPADVIAGRDPQLEKAIEVIKAELAKNPPVRPARPAFPIKAK</sequence>
<dbReference type="InterPro" id="IPR005151">
    <property type="entry name" value="Tail-specific_protease"/>
</dbReference>
<feature type="region of interest" description="Disordered" evidence="8">
    <location>
        <begin position="542"/>
        <end position="584"/>
    </location>
</feature>
<keyword evidence="9" id="KW-0732">Signal</keyword>
<protein>
    <recommendedName>
        <fullName evidence="7">Tricorn protease homolog</fullName>
        <ecNumber evidence="7">3.4.21.-</ecNumber>
    </recommendedName>
</protein>
<dbReference type="SUPFAM" id="SSF52096">
    <property type="entry name" value="ClpP/crotonase"/>
    <property type="match status" value="1"/>
</dbReference>
<dbReference type="PANTHER" id="PTHR43253:SF1">
    <property type="entry name" value="TRICORN PROTEASE HOMOLOG 2-RELATED"/>
    <property type="match status" value="1"/>
</dbReference>
<dbReference type="Gene3D" id="2.120.10.60">
    <property type="entry name" value="Tricorn protease N-terminal domain"/>
    <property type="match status" value="1"/>
</dbReference>
<dbReference type="Pfam" id="PF26550">
    <property type="entry name" value="Tricorn_2nd"/>
    <property type="match status" value="1"/>
</dbReference>
<dbReference type="Gene3D" id="3.90.226.10">
    <property type="entry name" value="2-enoyl-CoA Hydratase, Chain A, domain 1"/>
    <property type="match status" value="1"/>
</dbReference>
<dbReference type="InterPro" id="IPR029414">
    <property type="entry name" value="Tricorn_PDZ"/>
</dbReference>
<keyword evidence="6 7" id="KW-0720">Serine protease</keyword>
<reference evidence="11 12" key="1">
    <citation type="submission" date="2020-01" db="EMBL/GenBank/DDBJ databases">
        <authorList>
            <person name="Lee S.D."/>
        </authorList>
    </citation>
    <scope>NUCLEOTIDE SEQUENCE [LARGE SCALE GENOMIC DNA]</scope>
    <source>
        <strain evidence="11 12">SAP-35</strain>
    </source>
</reference>
<evidence type="ECO:0000256" key="2">
    <source>
        <dbReference type="ARBA" id="ARBA00008524"/>
    </source>
</evidence>
<organism evidence="11 12">
    <name type="scientific">Duganella aceris</name>
    <dbReference type="NCBI Taxonomy" id="2703883"/>
    <lineage>
        <taxon>Bacteria</taxon>
        <taxon>Pseudomonadati</taxon>
        <taxon>Pseudomonadota</taxon>
        <taxon>Betaproteobacteria</taxon>
        <taxon>Burkholderiales</taxon>
        <taxon>Oxalobacteraceae</taxon>
        <taxon>Telluria group</taxon>
        <taxon>Duganella</taxon>
    </lineage>
</organism>
<feature type="signal peptide" evidence="9">
    <location>
        <begin position="1"/>
        <end position="22"/>
    </location>
</feature>
<dbReference type="CDD" id="cd07562">
    <property type="entry name" value="Peptidase_S41_TRI"/>
    <property type="match status" value="1"/>
</dbReference>
<keyword evidence="12" id="KW-1185">Reference proteome</keyword>
<dbReference type="PIRSF" id="PIRSF036421">
    <property type="entry name" value="Tricorn_protease"/>
    <property type="match status" value="1"/>
</dbReference>
<dbReference type="Pfam" id="PF14684">
    <property type="entry name" value="Tricorn_C1"/>
    <property type="match status" value="1"/>
</dbReference>
<name>A0ABX0FUM1_9BURK</name>
<dbReference type="PANTHER" id="PTHR43253">
    <property type="entry name" value="TRICORN PROTEASE HOMOLOG 2-RELATED"/>
    <property type="match status" value="1"/>
</dbReference>
<dbReference type="SUPFAM" id="SSF69304">
    <property type="entry name" value="Tricorn protease N-terminal domain"/>
    <property type="match status" value="2"/>
</dbReference>
<feature type="chain" id="PRO_5047111026" description="Tricorn protease homolog" evidence="9">
    <location>
        <begin position="23"/>
        <end position="1102"/>
    </location>
</feature>
<dbReference type="SMART" id="SM00245">
    <property type="entry name" value="TSPc"/>
    <property type="match status" value="1"/>
</dbReference>
<dbReference type="Pfam" id="PF03572">
    <property type="entry name" value="Peptidase_S41"/>
    <property type="match status" value="1"/>
</dbReference>
<dbReference type="InterPro" id="IPR029045">
    <property type="entry name" value="ClpP/crotonase-like_dom_sf"/>
</dbReference>
<dbReference type="Gene3D" id="2.130.10.10">
    <property type="entry name" value="YVTN repeat-like/Quinoprotein amine dehydrogenase"/>
    <property type="match status" value="1"/>
</dbReference>
<accession>A0ABX0FUM1</accession>
<evidence type="ECO:0000256" key="9">
    <source>
        <dbReference type="SAM" id="SignalP"/>
    </source>
</evidence>
<keyword evidence="4 7" id="KW-0645">Protease</keyword>
<comment type="subcellular location">
    <subcellularLocation>
        <location evidence="1 7">Cytoplasm</location>
    </subcellularLocation>
</comment>
<dbReference type="InterPro" id="IPR012393">
    <property type="entry name" value="Tricorn_protease"/>
</dbReference>
<gene>
    <name evidence="11" type="ORF">GW587_27505</name>
</gene>
<feature type="compositionally biased region" description="Basic and acidic residues" evidence="8">
    <location>
        <begin position="561"/>
        <end position="584"/>
    </location>
</feature>
<reference evidence="12" key="2">
    <citation type="submission" date="2023-07" db="EMBL/GenBank/DDBJ databases">
        <title>Duganella aceri sp. nov., isolated from tree sap.</title>
        <authorList>
            <person name="Kim I.S."/>
        </authorList>
    </citation>
    <scope>NUCLEOTIDE SEQUENCE [LARGE SCALE GENOMIC DNA]</scope>
    <source>
        <strain evidence="12">SAP-35</strain>
    </source>
</reference>
<dbReference type="Proteomes" id="UP000666369">
    <property type="component" value="Unassembled WGS sequence"/>
</dbReference>
<dbReference type="EC" id="3.4.21.-" evidence="7"/>
<dbReference type="Gene3D" id="3.30.750.44">
    <property type="match status" value="1"/>
</dbReference>
<comment type="function">
    <text evidence="7">Degrades oligopeptides.</text>
</comment>
<evidence type="ECO:0000256" key="6">
    <source>
        <dbReference type="ARBA" id="ARBA00022825"/>
    </source>
</evidence>
<comment type="similarity">
    <text evidence="2 7">Belongs to the peptidase S41B family.</text>
</comment>
<dbReference type="InterPro" id="IPR036034">
    <property type="entry name" value="PDZ_sf"/>
</dbReference>
<evidence type="ECO:0000256" key="3">
    <source>
        <dbReference type="ARBA" id="ARBA00022490"/>
    </source>
</evidence>
<comment type="caution">
    <text evidence="11">The sequence shown here is derived from an EMBL/GenBank/DDBJ whole genome shotgun (WGS) entry which is preliminary data.</text>
</comment>
<dbReference type="SUPFAM" id="SSF50156">
    <property type="entry name" value="PDZ domain-like"/>
    <property type="match status" value="1"/>
</dbReference>
<evidence type="ECO:0000256" key="8">
    <source>
        <dbReference type="SAM" id="MobiDB-lite"/>
    </source>
</evidence>
<proteinExistence type="inferred from homology"/>
<feature type="compositionally biased region" description="Basic and acidic residues" evidence="8">
    <location>
        <begin position="542"/>
        <end position="552"/>
    </location>
</feature>
<evidence type="ECO:0000313" key="12">
    <source>
        <dbReference type="Proteomes" id="UP000666369"/>
    </source>
</evidence>
<evidence type="ECO:0000256" key="1">
    <source>
        <dbReference type="ARBA" id="ARBA00004496"/>
    </source>
</evidence>
<keyword evidence="3 7" id="KW-0963">Cytoplasm</keyword>
<evidence type="ECO:0000256" key="4">
    <source>
        <dbReference type="ARBA" id="ARBA00022670"/>
    </source>
</evidence>
<dbReference type="InterPro" id="IPR015943">
    <property type="entry name" value="WD40/YVTN_repeat-like_dom_sf"/>
</dbReference>
<keyword evidence="5 7" id="KW-0378">Hydrolase</keyword>
<evidence type="ECO:0000256" key="7">
    <source>
        <dbReference type="PIRNR" id="PIRNR036421"/>
    </source>
</evidence>
<feature type="domain" description="Tail specific protease" evidence="10">
    <location>
        <begin position="867"/>
        <end position="1059"/>
    </location>
</feature>
<dbReference type="InterPro" id="IPR028204">
    <property type="entry name" value="Tricorn_C1"/>
</dbReference>
<dbReference type="Pfam" id="PF14685">
    <property type="entry name" value="PDZ_Tricorn"/>
    <property type="match status" value="1"/>
</dbReference>
<evidence type="ECO:0000259" key="10">
    <source>
        <dbReference type="SMART" id="SM00245"/>
    </source>
</evidence>
<dbReference type="EMBL" id="JAADJT010000016">
    <property type="protein sequence ID" value="NGZ87994.1"/>
    <property type="molecule type" value="Genomic_DNA"/>
</dbReference>
<evidence type="ECO:0000313" key="11">
    <source>
        <dbReference type="EMBL" id="NGZ87994.1"/>
    </source>
</evidence>
<evidence type="ECO:0000256" key="5">
    <source>
        <dbReference type="ARBA" id="ARBA00022801"/>
    </source>
</evidence>
<dbReference type="Gene3D" id="2.30.42.10">
    <property type="match status" value="1"/>
</dbReference>
<dbReference type="Pfam" id="PF26549">
    <property type="entry name" value="Tricorn_N"/>
    <property type="match status" value="1"/>
</dbReference>